<keyword evidence="1" id="KW-0472">Membrane</keyword>
<accession>A0AAV4HG99</accession>
<feature type="transmembrane region" description="Helical" evidence="1">
    <location>
        <begin position="6"/>
        <end position="22"/>
    </location>
</feature>
<protein>
    <submittedName>
        <fullName evidence="2">Uncharacterized protein</fullName>
    </submittedName>
</protein>
<organism evidence="2 3">
    <name type="scientific">Elysia marginata</name>
    <dbReference type="NCBI Taxonomy" id="1093978"/>
    <lineage>
        <taxon>Eukaryota</taxon>
        <taxon>Metazoa</taxon>
        <taxon>Spiralia</taxon>
        <taxon>Lophotrochozoa</taxon>
        <taxon>Mollusca</taxon>
        <taxon>Gastropoda</taxon>
        <taxon>Heterobranchia</taxon>
        <taxon>Euthyneura</taxon>
        <taxon>Panpulmonata</taxon>
        <taxon>Sacoglossa</taxon>
        <taxon>Placobranchoidea</taxon>
        <taxon>Plakobranchidae</taxon>
        <taxon>Elysia</taxon>
    </lineage>
</organism>
<reference evidence="2 3" key="1">
    <citation type="journal article" date="2021" name="Elife">
        <title>Chloroplast acquisition without the gene transfer in kleptoplastic sea slugs, Plakobranchus ocellatus.</title>
        <authorList>
            <person name="Maeda T."/>
            <person name="Takahashi S."/>
            <person name="Yoshida T."/>
            <person name="Shimamura S."/>
            <person name="Takaki Y."/>
            <person name="Nagai Y."/>
            <person name="Toyoda A."/>
            <person name="Suzuki Y."/>
            <person name="Arimoto A."/>
            <person name="Ishii H."/>
            <person name="Satoh N."/>
            <person name="Nishiyama T."/>
            <person name="Hasebe M."/>
            <person name="Maruyama T."/>
            <person name="Minagawa J."/>
            <person name="Obokata J."/>
            <person name="Shigenobu S."/>
        </authorList>
    </citation>
    <scope>NUCLEOTIDE SEQUENCE [LARGE SCALE GENOMIC DNA]</scope>
</reference>
<name>A0AAV4HG99_9GAST</name>
<comment type="caution">
    <text evidence="2">The sequence shown here is derived from an EMBL/GenBank/DDBJ whole genome shotgun (WGS) entry which is preliminary data.</text>
</comment>
<dbReference type="AlphaFoldDB" id="A0AAV4HG99"/>
<keyword evidence="3" id="KW-1185">Reference proteome</keyword>
<gene>
    <name evidence="2" type="ORF">ElyMa_006283600</name>
</gene>
<evidence type="ECO:0000313" key="3">
    <source>
        <dbReference type="Proteomes" id="UP000762676"/>
    </source>
</evidence>
<sequence>MSGNTIIIIFTTIIIIITNGNLRNNISSHTNREEKDINCDWQYKIVEIVESGVVKNNPMIFDKSNDHVKTTPAKCMQHKNAACLPEPARLPGGVATQHYFLVFVAP</sequence>
<proteinExistence type="predicted"/>
<evidence type="ECO:0000313" key="2">
    <source>
        <dbReference type="EMBL" id="GFR95880.1"/>
    </source>
</evidence>
<evidence type="ECO:0000256" key="1">
    <source>
        <dbReference type="SAM" id="Phobius"/>
    </source>
</evidence>
<dbReference type="EMBL" id="BMAT01012639">
    <property type="protein sequence ID" value="GFR95880.1"/>
    <property type="molecule type" value="Genomic_DNA"/>
</dbReference>
<keyword evidence="1" id="KW-0812">Transmembrane</keyword>
<dbReference type="Proteomes" id="UP000762676">
    <property type="component" value="Unassembled WGS sequence"/>
</dbReference>
<keyword evidence="1" id="KW-1133">Transmembrane helix</keyword>